<sequence>MSKYIKISDWQPIDVDDLEPNAFKVVKSNKNQYVIAGPGAGKTELLAQRACFLLQTGMCPSPKKILAISFKKDSAKNLKNRVAERCKNEDAVRFDSLTFDAFSKSLLDRFLSALPEHWRPSNDYQLLFPTHRTFDNFIEQLARSQTDMQLQQEIDRDSGY</sequence>
<dbReference type="Gene3D" id="3.40.50.300">
    <property type="entry name" value="P-loop containing nucleotide triphosphate hydrolases"/>
    <property type="match status" value="1"/>
</dbReference>
<dbReference type="RefSeq" id="WP_207690554.1">
    <property type="nucleotide sequence ID" value="NZ_CP061799.1"/>
</dbReference>
<dbReference type="KEGG" id="dli:dnl_09590"/>
<feature type="domain" description="UvrD-like helicase ATP-binding" evidence="5">
    <location>
        <begin position="24"/>
        <end position="121"/>
    </location>
</feature>
<dbReference type="Proteomes" id="UP000663720">
    <property type="component" value="Chromosome"/>
</dbReference>
<evidence type="ECO:0000313" key="6">
    <source>
        <dbReference type="EMBL" id="QTA78727.1"/>
    </source>
</evidence>
<evidence type="ECO:0000256" key="4">
    <source>
        <dbReference type="ARBA" id="ARBA00022840"/>
    </source>
</evidence>
<protein>
    <submittedName>
        <fullName evidence="6">DNA helicase N-terminal domain-containing protein, UvrD/REP-like</fullName>
    </submittedName>
</protein>
<keyword evidence="7" id="KW-1185">Reference proteome</keyword>
<evidence type="ECO:0000313" key="7">
    <source>
        <dbReference type="Proteomes" id="UP000663720"/>
    </source>
</evidence>
<dbReference type="GO" id="GO:0016787">
    <property type="term" value="F:hydrolase activity"/>
    <property type="evidence" value="ECO:0007669"/>
    <property type="project" value="UniProtKB-KW"/>
</dbReference>
<dbReference type="Pfam" id="PF00580">
    <property type="entry name" value="UvrD-helicase"/>
    <property type="match status" value="1"/>
</dbReference>
<evidence type="ECO:0000256" key="1">
    <source>
        <dbReference type="ARBA" id="ARBA00022741"/>
    </source>
</evidence>
<dbReference type="InterPro" id="IPR014016">
    <property type="entry name" value="UvrD-like_ATP-bd"/>
</dbReference>
<dbReference type="SUPFAM" id="SSF52540">
    <property type="entry name" value="P-loop containing nucleoside triphosphate hydrolases"/>
    <property type="match status" value="1"/>
</dbReference>
<keyword evidence="4" id="KW-0067">ATP-binding</keyword>
<dbReference type="AlphaFoldDB" id="A0A975B4P8"/>
<keyword evidence="1" id="KW-0547">Nucleotide-binding</keyword>
<evidence type="ECO:0000259" key="5">
    <source>
        <dbReference type="Pfam" id="PF00580"/>
    </source>
</evidence>
<keyword evidence="3 6" id="KW-0347">Helicase</keyword>
<name>A0A975B4P8_9BACT</name>
<gene>
    <name evidence="6" type="ORF">dnl_09590</name>
</gene>
<dbReference type="EMBL" id="CP061799">
    <property type="protein sequence ID" value="QTA78727.1"/>
    <property type="molecule type" value="Genomic_DNA"/>
</dbReference>
<proteinExistence type="predicted"/>
<dbReference type="GO" id="GO:0004386">
    <property type="term" value="F:helicase activity"/>
    <property type="evidence" value="ECO:0007669"/>
    <property type="project" value="UniProtKB-KW"/>
</dbReference>
<evidence type="ECO:0000256" key="3">
    <source>
        <dbReference type="ARBA" id="ARBA00022806"/>
    </source>
</evidence>
<dbReference type="GO" id="GO:0005524">
    <property type="term" value="F:ATP binding"/>
    <property type="evidence" value="ECO:0007669"/>
    <property type="project" value="UniProtKB-KW"/>
</dbReference>
<organism evidence="6 7">
    <name type="scientific">Desulfonema limicola</name>
    <dbReference type="NCBI Taxonomy" id="45656"/>
    <lineage>
        <taxon>Bacteria</taxon>
        <taxon>Pseudomonadati</taxon>
        <taxon>Thermodesulfobacteriota</taxon>
        <taxon>Desulfobacteria</taxon>
        <taxon>Desulfobacterales</taxon>
        <taxon>Desulfococcaceae</taxon>
        <taxon>Desulfonema</taxon>
    </lineage>
</organism>
<evidence type="ECO:0000256" key="2">
    <source>
        <dbReference type="ARBA" id="ARBA00022801"/>
    </source>
</evidence>
<keyword evidence="2" id="KW-0378">Hydrolase</keyword>
<reference evidence="6" key="1">
    <citation type="journal article" date="2021" name="Microb. Physiol.">
        <title>Proteogenomic Insights into the Physiology of Marine, Sulfate-Reducing, Filamentous Desulfonema limicola and Desulfonema magnum.</title>
        <authorList>
            <person name="Schnaars V."/>
            <person name="Wohlbrand L."/>
            <person name="Scheve S."/>
            <person name="Hinrichs C."/>
            <person name="Reinhardt R."/>
            <person name="Rabus R."/>
        </authorList>
    </citation>
    <scope>NUCLEOTIDE SEQUENCE</scope>
    <source>
        <strain evidence="6">5ac10</strain>
    </source>
</reference>
<accession>A0A975B4P8</accession>
<dbReference type="InterPro" id="IPR027417">
    <property type="entry name" value="P-loop_NTPase"/>
</dbReference>